<evidence type="ECO:0000256" key="1">
    <source>
        <dbReference type="SAM" id="MobiDB-lite"/>
    </source>
</evidence>
<dbReference type="InterPro" id="IPR036398">
    <property type="entry name" value="CA_dom_sf"/>
</dbReference>
<protein>
    <submittedName>
        <fullName evidence="2">Uncharacterized protein</fullName>
    </submittedName>
</protein>
<dbReference type="SUPFAM" id="SSF51069">
    <property type="entry name" value="Carbonic anhydrase"/>
    <property type="match status" value="1"/>
</dbReference>
<accession>A0A3S0I7K4</accession>
<name>A0A3S0I7K4_9GAMM</name>
<keyword evidence="3" id="KW-1185">Reference proteome</keyword>
<feature type="region of interest" description="Disordered" evidence="1">
    <location>
        <begin position="1"/>
        <end position="92"/>
    </location>
</feature>
<sequence>MAPPGGPPHGESRSAGAPAAGTPAAGTPAESSSGTDSETTPVATAAGFFQGWLAGPDRSLRRPGPDDARQRARGRGLAAARPTNGFLTTPPSSKGVLWLAAKAPRSASESQLQAMSRLLGEANNRPLKSMNARRVLEQTPRVSVYAYKQM</sequence>
<evidence type="ECO:0000313" key="2">
    <source>
        <dbReference type="EMBL" id="RTR03312.1"/>
    </source>
</evidence>
<dbReference type="EMBL" id="RXNS01000009">
    <property type="protein sequence ID" value="RTR03312.1"/>
    <property type="molecule type" value="Genomic_DNA"/>
</dbReference>
<dbReference type="Gene3D" id="3.10.200.10">
    <property type="entry name" value="Alpha carbonic anhydrase"/>
    <property type="match status" value="1"/>
</dbReference>
<evidence type="ECO:0000313" key="3">
    <source>
        <dbReference type="Proteomes" id="UP000267400"/>
    </source>
</evidence>
<feature type="compositionally biased region" description="Polar residues" evidence="1">
    <location>
        <begin position="30"/>
        <end position="42"/>
    </location>
</feature>
<feature type="compositionally biased region" description="Low complexity" evidence="1">
    <location>
        <begin position="15"/>
        <end position="29"/>
    </location>
</feature>
<gene>
    <name evidence="2" type="ORF">EKG36_10295</name>
</gene>
<reference evidence="2 3" key="1">
    <citation type="submission" date="2018-12" db="EMBL/GenBank/DDBJ databases">
        <authorList>
            <person name="Yu L."/>
        </authorList>
    </citation>
    <scope>NUCLEOTIDE SEQUENCE [LARGE SCALE GENOMIC DNA]</scope>
    <source>
        <strain evidence="2 3">11S</strain>
    </source>
</reference>
<comment type="caution">
    <text evidence="2">The sequence shown here is derived from an EMBL/GenBank/DDBJ whole genome shotgun (WGS) entry which is preliminary data.</text>
</comment>
<proteinExistence type="predicted"/>
<dbReference type="AlphaFoldDB" id="A0A3S0I7K4"/>
<organism evidence="2 3">
    <name type="scientific">Halomonas nitroreducens</name>
    <dbReference type="NCBI Taxonomy" id="447425"/>
    <lineage>
        <taxon>Bacteria</taxon>
        <taxon>Pseudomonadati</taxon>
        <taxon>Pseudomonadota</taxon>
        <taxon>Gammaproteobacteria</taxon>
        <taxon>Oceanospirillales</taxon>
        <taxon>Halomonadaceae</taxon>
        <taxon>Halomonas</taxon>
    </lineage>
</organism>
<feature type="compositionally biased region" description="Basic and acidic residues" evidence="1">
    <location>
        <begin position="58"/>
        <end position="70"/>
    </location>
</feature>
<dbReference type="Proteomes" id="UP000267400">
    <property type="component" value="Unassembled WGS sequence"/>
</dbReference>
<dbReference type="OrthoDB" id="5327615at2"/>